<feature type="transmembrane region" description="Helical" evidence="8">
    <location>
        <begin position="500"/>
        <end position="519"/>
    </location>
</feature>
<dbReference type="InterPro" id="IPR040241">
    <property type="entry name" value="TRP_Flc/Pkd2-like"/>
</dbReference>
<dbReference type="PANTHER" id="PTHR31145:SF5">
    <property type="entry name" value="DUF907 DOMAIN PROTEIN (AFU_ORTHOLOGUE AFUA_2G06100)"/>
    <property type="match status" value="1"/>
</dbReference>
<evidence type="ECO:0000259" key="10">
    <source>
        <dbReference type="SMART" id="SM01320"/>
    </source>
</evidence>
<keyword evidence="4 9" id="KW-0732">Signal</keyword>
<feature type="transmembrane region" description="Helical" evidence="8">
    <location>
        <begin position="474"/>
        <end position="494"/>
    </location>
</feature>
<feature type="transmembrane region" description="Helical" evidence="8">
    <location>
        <begin position="412"/>
        <end position="437"/>
    </location>
</feature>
<proteinExistence type="inferred from homology"/>
<reference evidence="11 12" key="1">
    <citation type="submission" date="2024-01" db="EMBL/GenBank/DDBJ databases">
        <title>Complete genome of Cladobotryum mycophilum ATHUM6906.</title>
        <authorList>
            <person name="Christinaki A.C."/>
            <person name="Myridakis A.I."/>
            <person name="Kouvelis V.N."/>
        </authorList>
    </citation>
    <scope>NUCLEOTIDE SEQUENCE [LARGE SCALE GENOMIC DNA]</scope>
    <source>
        <strain evidence="11 12">ATHUM6906</strain>
    </source>
</reference>
<evidence type="ECO:0000256" key="7">
    <source>
        <dbReference type="SAM" id="MobiDB-lite"/>
    </source>
</evidence>
<dbReference type="EMBL" id="JAVFKD010000014">
    <property type="protein sequence ID" value="KAK5990744.1"/>
    <property type="molecule type" value="Genomic_DNA"/>
</dbReference>
<name>A0ABR0SF48_9HYPO</name>
<feature type="transmembrane region" description="Helical" evidence="8">
    <location>
        <begin position="562"/>
        <end position="591"/>
    </location>
</feature>
<feature type="signal peptide" evidence="9">
    <location>
        <begin position="1"/>
        <end position="25"/>
    </location>
</feature>
<dbReference type="Pfam" id="PF06011">
    <property type="entry name" value="TRP"/>
    <property type="match status" value="1"/>
</dbReference>
<organism evidence="11 12">
    <name type="scientific">Cladobotryum mycophilum</name>
    <dbReference type="NCBI Taxonomy" id="491253"/>
    <lineage>
        <taxon>Eukaryota</taxon>
        <taxon>Fungi</taxon>
        <taxon>Dikarya</taxon>
        <taxon>Ascomycota</taxon>
        <taxon>Pezizomycotina</taxon>
        <taxon>Sordariomycetes</taxon>
        <taxon>Hypocreomycetidae</taxon>
        <taxon>Hypocreales</taxon>
        <taxon>Hypocreaceae</taxon>
        <taxon>Cladobotryum</taxon>
    </lineage>
</organism>
<evidence type="ECO:0000256" key="9">
    <source>
        <dbReference type="SAM" id="SignalP"/>
    </source>
</evidence>
<dbReference type="PANTHER" id="PTHR31145">
    <property type="entry name" value="INTEGRAL MEMBRANE PROTEIN (AFU_ORTHOLOGUE AFUA_7G01610)"/>
    <property type="match status" value="1"/>
</dbReference>
<accession>A0ABR0SF48</accession>
<dbReference type="InterPro" id="IPR010308">
    <property type="entry name" value="TRP_C"/>
</dbReference>
<feature type="region of interest" description="Disordered" evidence="7">
    <location>
        <begin position="666"/>
        <end position="688"/>
    </location>
</feature>
<gene>
    <name evidence="11" type="ORF">PT974_09014</name>
</gene>
<keyword evidence="3 8" id="KW-0812">Transmembrane</keyword>
<evidence type="ECO:0000313" key="12">
    <source>
        <dbReference type="Proteomes" id="UP001338125"/>
    </source>
</evidence>
<protein>
    <submittedName>
        <fullName evidence="11">Flavin carrier 1-like protein</fullName>
    </submittedName>
</protein>
<evidence type="ECO:0000256" key="3">
    <source>
        <dbReference type="ARBA" id="ARBA00022692"/>
    </source>
</evidence>
<keyword evidence="12" id="KW-1185">Reference proteome</keyword>
<evidence type="ECO:0000256" key="5">
    <source>
        <dbReference type="ARBA" id="ARBA00022989"/>
    </source>
</evidence>
<evidence type="ECO:0000256" key="4">
    <source>
        <dbReference type="ARBA" id="ARBA00022729"/>
    </source>
</evidence>
<feature type="transmembrane region" description="Helical" evidence="8">
    <location>
        <begin position="354"/>
        <end position="375"/>
    </location>
</feature>
<evidence type="ECO:0000313" key="11">
    <source>
        <dbReference type="EMBL" id="KAK5990744.1"/>
    </source>
</evidence>
<feature type="transmembrane region" description="Helical" evidence="8">
    <location>
        <begin position="531"/>
        <end position="550"/>
    </location>
</feature>
<feature type="transmembrane region" description="Helical" evidence="8">
    <location>
        <begin position="387"/>
        <end position="406"/>
    </location>
</feature>
<evidence type="ECO:0000256" key="6">
    <source>
        <dbReference type="ARBA" id="ARBA00023136"/>
    </source>
</evidence>
<keyword evidence="5 8" id="KW-1133">Transmembrane helix</keyword>
<keyword evidence="6 8" id="KW-0472">Membrane</keyword>
<evidence type="ECO:0000256" key="1">
    <source>
        <dbReference type="ARBA" id="ARBA00004141"/>
    </source>
</evidence>
<dbReference type="InterPro" id="IPR032800">
    <property type="entry name" value="TRP_N"/>
</dbReference>
<dbReference type="Pfam" id="PF14558">
    <property type="entry name" value="TRP_N"/>
    <property type="match status" value="1"/>
</dbReference>
<comment type="caution">
    <text evidence="11">The sequence shown here is derived from an EMBL/GenBank/DDBJ whole genome shotgun (WGS) entry which is preliminary data.</text>
</comment>
<evidence type="ECO:0000256" key="8">
    <source>
        <dbReference type="SAM" id="Phobius"/>
    </source>
</evidence>
<comment type="subcellular location">
    <subcellularLocation>
        <location evidence="1">Membrane</location>
        <topology evidence="1">Multi-pass membrane protein</topology>
    </subcellularLocation>
</comment>
<comment type="similarity">
    <text evidence="2">Belongs to the transient receptor potential (TRP) ion channel family.</text>
</comment>
<dbReference type="Proteomes" id="UP001338125">
    <property type="component" value="Unassembled WGS sequence"/>
</dbReference>
<dbReference type="SMART" id="SM01320">
    <property type="entry name" value="TRP_N"/>
    <property type="match status" value="1"/>
</dbReference>
<feature type="chain" id="PRO_5046931378" evidence="9">
    <location>
        <begin position="26"/>
        <end position="747"/>
    </location>
</feature>
<evidence type="ECO:0000256" key="2">
    <source>
        <dbReference type="ARBA" id="ARBA00010642"/>
    </source>
</evidence>
<feature type="domain" description="ML-like" evidence="10">
    <location>
        <begin position="27"/>
        <end position="168"/>
    </location>
</feature>
<sequence>MAPASPWTLGRALCAVAMLATGVLGGQVLKTTGFTECGSDASIKVNKLDISYDNDKKIIVFDISGTSTKTQNVTATLNITAYGNAIFSKSFNPCDEGTFVEQLCPVPVGTFSAQGSQEIPAQFASMVPSIAFQIPDISAMATLELDNLDSGDMVACIQSDVSNGKSVNQPVVSYIAAGLAGVALIMSGVSAAGAAASGASGAGTGSASPSFTEVASWFQGLAMNGMLSVSYPPIYRKFAKNFAFSTGLVPWDGLLKSIDGFRAKTGGNLTHDSVEFLRNATLVFPDGSTSTPGHGSLKVKRASDIVALIARQIDTSINTTAPGTEGAASPANFKQTVSGIQAFAAELAVPRSDIFMTALLVVAIVIAAIVFGILLVKHYWNSIARTVTSLILLLYGVWVLYCVFQFTLGDSWAAKTLAGVTLGLFTGVLAFFTYMIWSTVRKLKTEEGDASRLFEDKSIWLKYSMFYESYRKSYWWVFIPTIVYLLVKGCVLAAADGHGMVQSIAMVTIEALMLVLLIWSRPYEVRSGNVLNISIQAVRLLSVACILVFVEEFGIAKTTQTVTGVVLIAVQSALTITLAVLIAWNAINACCNMNPHRKRRKEMEKIRDVDDLTPLDARNSLLIANHGKLDLEASVYSVSVSSMDKRPSDSSLADRYYRMADENTNNLYTGHSRDPSGASTFRSLTPGVPKHFIPTGAPMGMSMSAHHSRGPSLQQEFTGQDYGRAIDYQSPLLMPTTTRVIEAFRGR</sequence>